<keyword evidence="4" id="KW-1185">Reference proteome</keyword>
<proteinExistence type="predicted"/>
<dbReference type="RefSeq" id="WP_047762191.1">
    <property type="nucleotide sequence ID" value="NZ_LAQL01000002.1"/>
</dbReference>
<name>A0A0H2MI66_9PROT</name>
<dbReference type="EMBL" id="LAQL01000002">
    <property type="protein sequence ID" value="KLN62063.1"/>
    <property type="molecule type" value="Genomic_DNA"/>
</dbReference>
<gene>
    <name evidence="3" type="ORF">WH96_00520</name>
</gene>
<evidence type="ECO:0000313" key="3">
    <source>
        <dbReference type="EMBL" id="KLN62063.1"/>
    </source>
</evidence>
<comment type="caution">
    <text evidence="3">The sequence shown here is derived from an EMBL/GenBank/DDBJ whole genome shotgun (WGS) entry which is preliminary data.</text>
</comment>
<evidence type="ECO:0000259" key="2">
    <source>
        <dbReference type="Pfam" id="PF12158"/>
    </source>
</evidence>
<dbReference type="Pfam" id="PF12158">
    <property type="entry name" value="DUF3592"/>
    <property type="match status" value="1"/>
</dbReference>
<feature type="transmembrane region" description="Helical" evidence="1">
    <location>
        <begin position="117"/>
        <end position="142"/>
    </location>
</feature>
<keyword evidence="1" id="KW-0812">Transmembrane</keyword>
<dbReference type="OrthoDB" id="2242169at2"/>
<dbReference type="InterPro" id="IPR021994">
    <property type="entry name" value="DUF3592"/>
</dbReference>
<protein>
    <recommendedName>
        <fullName evidence="2">DUF3592 domain-containing protein</fullName>
    </recommendedName>
</protein>
<evidence type="ECO:0000256" key="1">
    <source>
        <dbReference type="SAM" id="Phobius"/>
    </source>
</evidence>
<dbReference type="Proteomes" id="UP000035444">
    <property type="component" value="Unassembled WGS sequence"/>
</dbReference>
<dbReference type="AlphaFoldDB" id="A0A0H2MI66"/>
<feature type="transmembrane region" description="Helical" evidence="1">
    <location>
        <begin position="7"/>
        <end position="27"/>
    </location>
</feature>
<reference evidence="3 4" key="1">
    <citation type="submission" date="2015-03" db="EMBL/GenBank/DDBJ databases">
        <title>Genome Sequence of Kiloniella spongiae MEBiC09566, isolated from a marine sponge.</title>
        <authorList>
            <person name="Shao Z."/>
            <person name="Wang L."/>
            <person name="Li X."/>
        </authorList>
    </citation>
    <scope>NUCLEOTIDE SEQUENCE [LARGE SCALE GENOMIC DNA]</scope>
    <source>
        <strain evidence="3 4">MEBiC09566</strain>
    </source>
</reference>
<organism evidence="3 4">
    <name type="scientific">Kiloniella spongiae</name>
    <dbReference type="NCBI Taxonomy" id="1489064"/>
    <lineage>
        <taxon>Bacteria</taxon>
        <taxon>Pseudomonadati</taxon>
        <taxon>Pseudomonadota</taxon>
        <taxon>Alphaproteobacteria</taxon>
        <taxon>Rhodospirillales</taxon>
        <taxon>Kiloniellaceae</taxon>
        <taxon>Kiloniella</taxon>
    </lineage>
</organism>
<keyword evidence="1" id="KW-1133">Transmembrane helix</keyword>
<sequence>MKTIKILQYIFLCVGLITLSTTGIWSYTTLEFVNNARSTQGTVTDLIQSRSSSSSSTRNSYVYRPKVTFRTETGEDITFQSSTGSNPPAYARGENLNVLYDPENPQNAKISDTLSLWLGPIILGIIGFIFSVIGIGFSVYFYKKGKQKKYLLRYGTPVTAQIDSIIQNTNVRVNGKHPFQIIAQWQDPVSNTLHLFKSENIWFNPEPHIESDIITVLLNQAAPQKYYVDISFLPKTAE</sequence>
<keyword evidence="1" id="KW-0472">Membrane</keyword>
<evidence type="ECO:0000313" key="4">
    <source>
        <dbReference type="Proteomes" id="UP000035444"/>
    </source>
</evidence>
<accession>A0A0H2MI66</accession>
<feature type="domain" description="DUF3592" evidence="2">
    <location>
        <begin position="39"/>
        <end position="111"/>
    </location>
</feature>
<dbReference type="STRING" id="1489064.WH96_00520"/>